<feature type="region of interest" description="Disordered" evidence="1">
    <location>
        <begin position="103"/>
        <end position="125"/>
    </location>
</feature>
<accession>A0A401TD94</accession>
<feature type="non-terminal residue" evidence="2">
    <location>
        <position position="1"/>
    </location>
</feature>
<gene>
    <name evidence="2" type="ORF">chiPu_0024805</name>
</gene>
<evidence type="ECO:0000313" key="3">
    <source>
        <dbReference type="Proteomes" id="UP000287033"/>
    </source>
</evidence>
<feature type="compositionally biased region" description="Basic and acidic residues" evidence="1">
    <location>
        <begin position="64"/>
        <end position="83"/>
    </location>
</feature>
<dbReference type="Proteomes" id="UP000287033">
    <property type="component" value="Unassembled WGS sequence"/>
</dbReference>
<organism evidence="2 3">
    <name type="scientific">Chiloscyllium punctatum</name>
    <name type="common">Brownbanded bambooshark</name>
    <name type="synonym">Hemiscyllium punctatum</name>
    <dbReference type="NCBI Taxonomy" id="137246"/>
    <lineage>
        <taxon>Eukaryota</taxon>
        <taxon>Metazoa</taxon>
        <taxon>Chordata</taxon>
        <taxon>Craniata</taxon>
        <taxon>Vertebrata</taxon>
        <taxon>Chondrichthyes</taxon>
        <taxon>Elasmobranchii</taxon>
        <taxon>Galeomorphii</taxon>
        <taxon>Galeoidea</taxon>
        <taxon>Orectolobiformes</taxon>
        <taxon>Hemiscylliidae</taxon>
        <taxon>Chiloscyllium</taxon>
    </lineage>
</organism>
<dbReference type="AlphaFoldDB" id="A0A401TD94"/>
<evidence type="ECO:0000256" key="1">
    <source>
        <dbReference type="SAM" id="MobiDB-lite"/>
    </source>
</evidence>
<feature type="compositionally biased region" description="Polar residues" evidence="1">
    <location>
        <begin position="1"/>
        <end position="10"/>
    </location>
</feature>
<dbReference type="EMBL" id="BEZZ01046483">
    <property type="protein sequence ID" value="GCC40565.1"/>
    <property type="molecule type" value="Genomic_DNA"/>
</dbReference>
<feature type="compositionally biased region" description="Basic and acidic residues" evidence="1">
    <location>
        <begin position="27"/>
        <end position="52"/>
    </location>
</feature>
<evidence type="ECO:0000313" key="2">
    <source>
        <dbReference type="EMBL" id="GCC40565.1"/>
    </source>
</evidence>
<protein>
    <submittedName>
        <fullName evidence="2">Uncharacterized protein</fullName>
    </submittedName>
</protein>
<proteinExistence type="predicted"/>
<comment type="caution">
    <text evidence="2">The sequence shown here is derived from an EMBL/GenBank/DDBJ whole genome shotgun (WGS) entry which is preliminary data.</text>
</comment>
<feature type="non-terminal residue" evidence="2">
    <location>
        <position position="125"/>
    </location>
</feature>
<name>A0A401TD94_CHIPU</name>
<feature type="region of interest" description="Disordered" evidence="1">
    <location>
        <begin position="1"/>
        <end position="83"/>
    </location>
</feature>
<reference evidence="2 3" key="1">
    <citation type="journal article" date="2018" name="Nat. Ecol. Evol.">
        <title>Shark genomes provide insights into elasmobranch evolution and the origin of vertebrates.</title>
        <authorList>
            <person name="Hara Y"/>
            <person name="Yamaguchi K"/>
            <person name="Onimaru K"/>
            <person name="Kadota M"/>
            <person name="Koyanagi M"/>
            <person name="Keeley SD"/>
            <person name="Tatsumi K"/>
            <person name="Tanaka K"/>
            <person name="Motone F"/>
            <person name="Kageyama Y"/>
            <person name="Nozu R"/>
            <person name="Adachi N"/>
            <person name="Nishimura O"/>
            <person name="Nakagawa R"/>
            <person name="Tanegashima C"/>
            <person name="Kiyatake I"/>
            <person name="Matsumoto R"/>
            <person name="Murakumo K"/>
            <person name="Nishida K"/>
            <person name="Terakita A"/>
            <person name="Kuratani S"/>
            <person name="Sato K"/>
            <person name="Hyodo S Kuraku.S."/>
        </authorList>
    </citation>
    <scope>NUCLEOTIDE SEQUENCE [LARGE SCALE GENOMIC DNA]</scope>
</reference>
<keyword evidence="3" id="KW-1185">Reference proteome</keyword>
<sequence length="125" mass="13785">IQSSFGFNTKSKGKRELQFPEGIWCKPPEEARPRADGWRGYPIDERNGEGDRPFGLGRTNQVTEARDGSKGRAGRAEGDGESVRRRLAAPLIPWFNGRTAARPMKKGRRTSLRGSATVSGCRRAA</sequence>